<dbReference type="AlphaFoldDB" id="A0A183JP71"/>
<accession>A0A183JP71</accession>
<evidence type="ECO:0000313" key="3">
    <source>
        <dbReference type="Proteomes" id="UP000279833"/>
    </source>
</evidence>
<keyword evidence="3" id="KW-1185">Reference proteome</keyword>
<evidence type="ECO:0000313" key="2">
    <source>
        <dbReference type="EMBL" id="VDO89377.1"/>
    </source>
</evidence>
<evidence type="ECO:0000256" key="1">
    <source>
        <dbReference type="SAM" id="MobiDB-lite"/>
    </source>
</evidence>
<proteinExistence type="predicted"/>
<name>A0A183JP71_9TREM</name>
<gene>
    <name evidence="2" type="ORF">SCUD_LOCUS4507</name>
</gene>
<reference evidence="2 3" key="2">
    <citation type="submission" date="2018-11" db="EMBL/GenBank/DDBJ databases">
        <authorList>
            <consortium name="Pathogen Informatics"/>
        </authorList>
    </citation>
    <scope>NUCLEOTIDE SEQUENCE [LARGE SCALE GENOMIC DNA]</scope>
    <source>
        <strain evidence="2">Dakar</strain>
        <strain evidence="3">Dakar, Senegal</strain>
    </source>
</reference>
<evidence type="ECO:0000313" key="4">
    <source>
        <dbReference type="WBParaSite" id="SCUD_0000450701-mRNA-1"/>
    </source>
</evidence>
<sequence>MSSKIIPISPTSMKCLNSTGSISGSNMKPNIVRHSSLRFEKKTGSGRYSRLGGGVNGMMMHGGLVQRSNSDNYSHSSGLHGHSNRLPRGGMNNPVNSIFITVPFVKLSSILGVCYNLHVE</sequence>
<dbReference type="EMBL" id="UZAK01006071">
    <property type="protein sequence ID" value="VDO89377.1"/>
    <property type="molecule type" value="Genomic_DNA"/>
</dbReference>
<protein>
    <submittedName>
        <fullName evidence="4">Heterogeneous nuclear ribonucleoproteins A2/B1</fullName>
    </submittedName>
</protein>
<feature type="region of interest" description="Disordered" evidence="1">
    <location>
        <begin position="69"/>
        <end position="88"/>
    </location>
</feature>
<reference evidence="4" key="1">
    <citation type="submission" date="2016-06" db="UniProtKB">
        <authorList>
            <consortium name="WormBaseParasite"/>
        </authorList>
    </citation>
    <scope>IDENTIFICATION</scope>
</reference>
<dbReference type="STRING" id="6186.A0A183JP71"/>
<dbReference type="Proteomes" id="UP000279833">
    <property type="component" value="Unassembled WGS sequence"/>
</dbReference>
<dbReference type="WBParaSite" id="SCUD_0000450701-mRNA-1">
    <property type="protein sequence ID" value="SCUD_0000450701-mRNA-1"/>
    <property type="gene ID" value="SCUD_0000450701"/>
</dbReference>
<organism evidence="4">
    <name type="scientific">Schistosoma curassoni</name>
    <dbReference type="NCBI Taxonomy" id="6186"/>
    <lineage>
        <taxon>Eukaryota</taxon>
        <taxon>Metazoa</taxon>
        <taxon>Spiralia</taxon>
        <taxon>Lophotrochozoa</taxon>
        <taxon>Platyhelminthes</taxon>
        <taxon>Trematoda</taxon>
        <taxon>Digenea</taxon>
        <taxon>Strigeidida</taxon>
        <taxon>Schistosomatoidea</taxon>
        <taxon>Schistosomatidae</taxon>
        <taxon>Schistosoma</taxon>
    </lineage>
</organism>